<dbReference type="RefSeq" id="XP_002910936.1">
    <property type="nucleotide sequence ID" value="XM_002910890.1"/>
</dbReference>
<dbReference type="Proteomes" id="UP000001861">
    <property type="component" value="Unassembled WGS sequence"/>
</dbReference>
<keyword evidence="2" id="KW-1185">Reference proteome</keyword>
<dbReference type="GeneID" id="9378689"/>
<sequence length="145" mass="16233">MASASRDGWDWLVLKGLAGGSSRALTGIWKGRNVARPSVNSQVSILVNELLTVENPQQASPRREDKGEAREDWGWARWSEIGRIVKGGWSKRWLKDKMGLRLDWVPKRGAVDRLIRVPPTPTVSFFILSSSPSTFTSVLCDHYNA</sequence>
<dbReference type="VEuPathDB" id="FungiDB:CC1G_14914"/>
<evidence type="ECO:0000313" key="1">
    <source>
        <dbReference type="EMBL" id="EFI27442.1"/>
    </source>
</evidence>
<protein>
    <submittedName>
        <fullName evidence="1">Uncharacterized protein</fullName>
    </submittedName>
</protein>
<dbReference type="InParanoid" id="D6RNS6"/>
<reference evidence="1 2" key="1">
    <citation type="journal article" date="2010" name="Proc. Natl. Acad. Sci. U.S.A.">
        <title>Insights into evolution of multicellular fungi from the assembled chromosomes of the mushroom Coprinopsis cinerea (Coprinus cinereus).</title>
        <authorList>
            <person name="Stajich J.E."/>
            <person name="Wilke S.K."/>
            <person name="Ahren D."/>
            <person name="Au C.H."/>
            <person name="Birren B.W."/>
            <person name="Borodovsky M."/>
            <person name="Burns C."/>
            <person name="Canback B."/>
            <person name="Casselton L.A."/>
            <person name="Cheng C.K."/>
            <person name="Deng J."/>
            <person name="Dietrich F.S."/>
            <person name="Fargo D.C."/>
            <person name="Farman M.L."/>
            <person name="Gathman A.C."/>
            <person name="Goldberg J."/>
            <person name="Guigo R."/>
            <person name="Hoegger P.J."/>
            <person name="Hooker J.B."/>
            <person name="Huggins A."/>
            <person name="James T.Y."/>
            <person name="Kamada T."/>
            <person name="Kilaru S."/>
            <person name="Kodira C."/>
            <person name="Kues U."/>
            <person name="Kupfer D."/>
            <person name="Kwan H.S."/>
            <person name="Lomsadze A."/>
            <person name="Li W."/>
            <person name="Lilly W.W."/>
            <person name="Ma L.J."/>
            <person name="Mackey A.J."/>
            <person name="Manning G."/>
            <person name="Martin F."/>
            <person name="Muraguchi H."/>
            <person name="Natvig D.O."/>
            <person name="Palmerini H."/>
            <person name="Ramesh M.A."/>
            <person name="Rehmeyer C.J."/>
            <person name="Roe B.A."/>
            <person name="Shenoy N."/>
            <person name="Stanke M."/>
            <person name="Ter-Hovhannisyan V."/>
            <person name="Tunlid A."/>
            <person name="Velagapudi R."/>
            <person name="Vision T.J."/>
            <person name="Zeng Q."/>
            <person name="Zolan M.E."/>
            <person name="Pukkila P.J."/>
        </authorList>
    </citation>
    <scope>NUCLEOTIDE SEQUENCE [LARGE SCALE GENOMIC DNA]</scope>
    <source>
        <strain evidence="2">Okayama-7 / 130 / ATCC MYA-4618 / FGSC 9003</strain>
    </source>
</reference>
<dbReference type="EMBL" id="AACS02000007">
    <property type="protein sequence ID" value="EFI27442.1"/>
    <property type="molecule type" value="Genomic_DNA"/>
</dbReference>
<proteinExistence type="predicted"/>
<evidence type="ECO:0000313" key="2">
    <source>
        <dbReference type="Proteomes" id="UP000001861"/>
    </source>
</evidence>
<dbReference type="AlphaFoldDB" id="D6RNS6"/>
<dbReference type="HOGENOM" id="CLU_1786762_0_0_1"/>
<name>D6RNS6_COPC7</name>
<organism evidence="1 2">
    <name type="scientific">Coprinopsis cinerea (strain Okayama-7 / 130 / ATCC MYA-4618 / FGSC 9003)</name>
    <name type="common">Inky cap fungus</name>
    <name type="synonym">Hormographiella aspergillata</name>
    <dbReference type="NCBI Taxonomy" id="240176"/>
    <lineage>
        <taxon>Eukaryota</taxon>
        <taxon>Fungi</taxon>
        <taxon>Dikarya</taxon>
        <taxon>Basidiomycota</taxon>
        <taxon>Agaricomycotina</taxon>
        <taxon>Agaricomycetes</taxon>
        <taxon>Agaricomycetidae</taxon>
        <taxon>Agaricales</taxon>
        <taxon>Agaricineae</taxon>
        <taxon>Psathyrellaceae</taxon>
        <taxon>Coprinopsis</taxon>
    </lineage>
</organism>
<accession>D6RNS6</accession>
<comment type="caution">
    <text evidence="1">The sequence shown here is derived from an EMBL/GenBank/DDBJ whole genome shotgun (WGS) entry which is preliminary data.</text>
</comment>
<dbReference type="KEGG" id="cci:CC1G_14914"/>
<gene>
    <name evidence="1" type="ORF">CC1G_14914</name>
</gene>